<organism evidence="2 3">
    <name type="scientific">Aspergillus saccharolyticus JOP 1030-1</name>
    <dbReference type="NCBI Taxonomy" id="1450539"/>
    <lineage>
        <taxon>Eukaryota</taxon>
        <taxon>Fungi</taxon>
        <taxon>Dikarya</taxon>
        <taxon>Ascomycota</taxon>
        <taxon>Pezizomycotina</taxon>
        <taxon>Eurotiomycetes</taxon>
        <taxon>Eurotiomycetidae</taxon>
        <taxon>Eurotiales</taxon>
        <taxon>Aspergillaceae</taxon>
        <taxon>Aspergillus</taxon>
        <taxon>Aspergillus subgen. Circumdati</taxon>
    </lineage>
</organism>
<feature type="compositionally biased region" description="Basic and acidic residues" evidence="1">
    <location>
        <begin position="55"/>
        <end position="68"/>
    </location>
</feature>
<dbReference type="Proteomes" id="UP000248349">
    <property type="component" value="Unassembled WGS sequence"/>
</dbReference>
<dbReference type="PANTHER" id="PTHR42090">
    <property type="match status" value="1"/>
</dbReference>
<reference evidence="2 3" key="1">
    <citation type="submission" date="2016-12" db="EMBL/GenBank/DDBJ databases">
        <title>The genomes of Aspergillus section Nigri reveals drivers in fungal speciation.</title>
        <authorList>
            <consortium name="DOE Joint Genome Institute"/>
            <person name="Vesth T.C."/>
            <person name="Nybo J."/>
            <person name="Theobald S."/>
            <person name="Brandl J."/>
            <person name="Frisvad J.C."/>
            <person name="Nielsen K.F."/>
            <person name="Lyhne E.K."/>
            <person name="Kogle M.E."/>
            <person name="Kuo A."/>
            <person name="Riley R."/>
            <person name="Clum A."/>
            <person name="Nolan M."/>
            <person name="Lipzen A."/>
            <person name="Salamov A."/>
            <person name="Henrissat B."/>
            <person name="Wiebenga A."/>
            <person name="De Vries R.P."/>
            <person name="Grigoriev I.V."/>
            <person name="Mortensen U.H."/>
            <person name="Andersen M.R."/>
            <person name="Baker S.E."/>
        </authorList>
    </citation>
    <scope>NUCLEOTIDE SEQUENCE [LARGE SCALE GENOMIC DNA]</scope>
    <source>
        <strain evidence="2 3">JOP 1030-1</strain>
    </source>
</reference>
<name>A0A318Z6C3_9EURO</name>
<evidence type="ECO:0000313" key="2">
    <source>
        <dbReference type="EMBL" id="PYH42841.1"/>
    </source>
</evidence>
<dbReference type="EMBL" id="KZ821248">
    <property type="protein sequence ID" value="PYH42841.1"/>
    <property type="molecule type" value="Genomic_DNA"/>
</dbReference>
<keyword evidence="3" id="KW-1185">Reference proteome</keyword>
<feature type="compositionally biased region" description="Low complexity" evidence="1">
    <location>
        <begin position="34"/>
        <end position="54"/>
    </location>
</feature>
<dbReference type="PANTHER" id="PTHR42090:SF1">
    <property type="match status" value="1"/>
</dbReference>
<protein>
    <submittedName>
        <fullName evidence="2">Uncharacterized protein</fullName>
    </submittedName>
</protein>
<dbReference type="OrthoDB" id="4220319at2759"/>
<dbReference type="RefSeq" id="XP_025428823.1">
    <property type="nucleotide sequence ID" value="XM_025579738.1"/>
</dbReference>
<feature type="region of interest" description="Disordered" evidence="1">
    <location>
        <begin position="32"/>
        <end position="96"/>
    </location>
</feature>
<sequence length="197" mass="21529">MWRTTTLQRPLCLTALPSLRQKPICRALQKRNPHISAHPASSSASSSSSPSSSIRPDKHPESDLDRHLLRPLSTETSKSGTDDAAAHHPWSFDPTITDPELELQASDAECALDDYRTDDPLYVSPGNPEVSRFLDPMAGGAAHNAVKAGCSGMGWVRKGHVVKVKKGLAGGETMKVWRDVRVVGERERSRERMKGKG</sequence>
<gene>
    <name evidence="2" type="ORF">BP01DRAFT_425268</name>
</gene>
<dbReference type="GeneID" id="37080967"/>
<proteinExistence type="predicted"/>
<evidence type="ECO:0000256" key="1">
    <source>
        <dbReference type="SAM" id="MobiDB-lite"/>
    </source>
</evidence>
<dbReference type="AlphaFoldDB" id="A0A318Z6C3"/>
<accession>A0A318Z6C3</accession>
<dbReference type="STRING" id="1450539.A0A318Z6C3"/>
<evidence type="ECO:0000313" key="3">
    <source>
        <dbReference type="Proteomes" id="UP000248349"/>
    </source>
</evidence>